<dbReference type="SUPFAM" id="SSF53137">
    <property type="entry name" value="Translational machinery components"/>
    <property type="match status" value="1"/>
</dbReference>
<dbReference type="InterPro" id="IPR030878">
    <property type="entry name" value="Ribosomal_uL15"/>
</dbReference>
<dbReference type="OrthoDB" id="1697570at2759"/>
<evidence type="ECO:0000256" key="2">
    <source>
        <dbReference type="ARBA" id="ARBA00005751"/>
    </source>
</evidence>
<dbReference type="SUPFAM" id="SSF52540">
    <property type="entry name" value="P-loop containing nucleoside triphosphate hydrolases"/>
    <property type="match status" value="1"/>
</dbReference>
<dbReference type="InterPro" id="IPR005749">
    <property type="entry name" value="Ribosomal_uL15_bac-type"/>
</dbReference>
<evidence type="ECO:0000256" key="19">
    <source>
        <dbReference type="ARBA" id="ARBA00035166"/>
    </source>
</evidence>
<keyword evidence="15 26" id="KW-1133">Transmembrane helix</keyword>
<dbReference type="InterPro" id="IPR001892">
    <property type="entry name" value="Ribosomal_uS13"/>
</dbReference>
<dbReference type="InterPro" id="IPR005324">
    <property type="entry name" value="Ribosomal_uS5_C"/>
</dbReference>
<dbReference type="InterPro" id="IPR020040">
    <property type="entry name" value="Ribosomal_uL6_a/b-dom"/>
</dbReference>
<dbReference type="SUPFAM" id="SSF52080">
    <property type="entry name" value="Ribosomal proteins L15p and L18e"/>
    <property type="match status" value="1"/>
</dbReference>
<dbReference type="InterPro" id="IPR027417">
    <property type="entry name" value="P-loop_NTPase"/>
</dbReference>
<dbReference type="InterPro" id="IPR036227">
    <property type="entry name" value="Ribosomal_uL15/eL18_sf"/>
</dbReference>
<dbReference type="Pfam" id="PF00861">
    <property type="entry name" value="Ribosomal_L18p"/>
    <property type="match status" value="1"/>
</dbReference>
<keyword evidence="29" id="KW-1185">Reference proteome</keyword>
<dbReference type="GO" id="GO:0003735">
    <property type="term" value="F:structural constituent of ribosome"/>
    <property type="evidence" value="ECO:0007669"/>
    <property type="project" value="UniProtKB-UniRule"/>
</dbReference>
<dbReference type="Gene3D" id="3.40.50.300">
    <property type="entry name" value="P-loop containing nucleotide triphosphate hydrolases"/>
    <property type="match status" value="1"/>
</dbReference>
<dbReference type="InterPro" id="IPR000850">
    <property type="entry name" value="Adenylat/UMP-CMP_kin"/>
</dbReference>
<evidence type="ECO:0000256" key="5">
    <source>
        <dbReference type="ARBA" id="ARBA00008080"/>
    </source>
</evidence>
<evidence type="ECO:0000256" key="26">
    <source>
        <dbReference type="SAM" id="Phobius"/>
    </source>
</evidence>
<keyword evidence="14 23" id="KW-0689">Ribosomal protein</keyword>
<dbReference type="InterPro" id="IPR019906">
    <property type="entry name" value="Ribosomal_uL6_bac-type"/>
</dbReference>
<evidence type="ECO:0000256" key="23">
    <source>
        <dbReference type="PROSITE-ProRule" id="PRU00268"/>
    </source>
</evidence>
<dbReference type="PANTHER" id="PTHR11655">
    <property type="entry name" value="60S/50S RIBOSOMAL PROTEIN L6/L9"/>
    <property type="match status" value="1"/>
</dbReference>
<evidence type="ECO:0000256" key="4">
    <source>
        <dbReference type="ARBA" id="ARBA00007116"/>
    </source>
</evidence>
<feature type="transmembrane region" description="Helical" evidence="26">
    <location>
        <begin position="703"/>
        <end position="721"/>
    </location>
</feature>
<accession>A0A8X7CG51</accession>
<evidence type="ECO:0000256" key="14">
    <source>
        <dbReference type="ARBA" id="ARBA00022980"/>
    </source>
</evidence>
<dbReference type="Gene3D" id="3.90.930.12">
    <property type="entry name" value="Ribosomal protein L6, alpha-beta domain"/>
    <property type="match status" value="2"/>
</dbReference>
<feature type="domain" description="S5 DRBM" evidence="27">
    <location>
        <begin position="325"/>
        <end position="388"/>
    </location>
</feature>
<dbReference type="InterPro" id="IPR030659">
    <property type="entry name" value="SecY_CS"/>
</dbReference>
<dbReference type="InterPro" id="IPR018192">
    <property type="entry name" value="Ribosomal_uS5_N_CS"/>
</dbReference>
<evidence type="ECO:0000256" key="9">
    <source>
        <dbReference type="ARBA" id="ARBA00022679"/>
    </source>
</evidence>
<dbReference type="GO" id="GO:0005737">
    <property type="term" value="C:cytoplasm"/>
    <property type="evidence" value="ECO:0007669"/>
    <property type="project" value="UniProtKB-ARBA"/>
</dbReference>
<dbReference type="AlphaFoldDB" id="A0A8X7CG51"/>
<dbReference type="InterPro" id="IPR035987">
    <property type="entry name" value="Ribosomal_uS8_sf"/>
</dbReference>
<comment type="caution">
    <text evidence="28">The sequence shown here is derived from an EMBL/GenBank/DDBJ whole genome shotgun (WGS) entry which is preliminary data.</text>
</comment>
<evidence type="ECO:0000256" key="8">
    <source>
        <dbReference type="ARBA" id="ARBA00022448"/>
    </source>
</evidence>
<dbReference type="GO" id="GO:0015031">
    <property type="term" value="P:protein transport"/>
    <property type="evidence" value="ECO:0007669"/>
    <property type="project" value="UniProtKB-KW"/>
</dbReference>
<evidence type="ECO:0000256" key="7">
    <source>
        <dbReference type="ARBA" id="ARBA00009356"/>
    </source>
</evidence>
<dbReference type="GO" id="GO:0005524">
    <property type="term" value="F:ATP binding"/>
    <property type="evidence" value="ECO:0007669"/>
    <property type="project" value="InterPro"/>
</dbReference>
<name>A0A8X7CG51_9ARAC</name>
<dbReference type="PROSITE" id="PS00646">
    <property type="entry name" value="RIBOSOMAL_S13_1"/>
    <property type="match status" value="1"/>
</dbReference>
<dbReference type="Gene3D" id="1.10.3370.10">
    <property type="entry name" value="SecY subunit domain"/>
    <property type="match status" value="1"/>
</dbReference>
<dbReference type="InterPro" id="IPR002208">
    <property type="entry name" value="SecY/SEC61-alpha"/>
</dbReference>
<dbReference type="GO" id="GO:0015934">
    <property type="term" value="C:large ribosomal subunit"/>
    <property type="evidence" value="ECO:0007669"/>
    <property type="project" value="InterPro"/>
</dbReference>
<reference evidence="28" key="1">
    <citation type="submission" date="2020-08" db="EMBL/GenBank/DDBJ databases">
        <title>Multicomponent nature underlies the extraordinary mechanical properties of spider dragline silk.</title>
        <authorList>
            <person name="Kono N."/>
            <person name="Nakamura H."/>
            <person name="Mori M."/>
            <person name="Yoshida Y."/>
            <person name="Ohtoshi R."/>
            <person name="Malay A.D."/>
            <person name="Moran D.A.P."/>
            <person name="Tomita M."/>
            <person name="Numata K."/>
            <person name="Arakawa K."/>
        </authorList>
    </citation>
    <scope>NUCLEOTIDE SEQUENCE</scope>
</reference>
<keyword evidence="18 23" id="KW-0687">Ribonucleoprotein</keyword>
<comment type="similarity">
    <text evidence="6 24">Belongs to the universal ribosomal protein uS5 family.</text>
</comment>
<evidence type="ECO:0000256" key="16">
    <source>
        <dbReference type="ARBA" id="ARBA00023010"/>
    </source>
</evidence>
<feature type="transmembrane region" description="Helical" evidence="26">
    <location>
        <begin position="665"/>
        <end position="683"/>
    </location>
</feature>
<dbReference type="InterPro" id="IPR005484">
    <property type="entry name" value="Ribosomal_uL18_bac/plant/anim"/>
</dbReference>
<dbReference type="PROSITE" id="PS00113">
    <property type="entry name" value="ADENYLATE_KINASE"/>
    <property type="match status" value="1"/>
</dbReference>
<dbReference type="Gene3D" id="3.30.230.10">
    <property type="match status" value="1"/>
</dbReference>
<evidence type="ECO:0000256" key="6">
    <source>
        <dbReference type="ARBA" id="ARBA00008945"/>
    </source>
</evidence>
<gene>
    <name evidence="28" type="primary">adk</name>
    <name evidence="28" type="ORF">TNIN_37431</name>
</gene>
<evidence type="ECO:0000256" key="15">
    <source>
        <dbReference type="ARBA" id="ARBA00022989"/>
    </source>
</evidence>
<evidence type="ECO:0000256" key="11">
    <source>
        <dbReference type="ARBA" id="ARBA00022741"/>
    </source>
</evidence>
<dbReference type="Pfam" id="PF00406">
    <property type="entry name" value="ADK"/>
    <property type="match status" value="1"/>
</dbReference>
<dbReference type="InterPro" id="IPR020568">
    <property type="entry name" value="Ribosomal_Su5_D2-typ_SF"/>
</dbReference>
<dbReference type="Pfam" id="PF00410">
    <property type="entry name" value="Ribosomal_S8"/>
    <property type="match status" value="1"/>
</dbReference>
<dbReference type="CDD" id="cd01428">
    <property type="entry name" value="ADK"/>
    <property type="match status" value="1"/>
</dbReference>
<dbReference type="InterPro" id="IPR027437">
    <property type="entry name" value="Rbsml_uS13_C"/>
</dbReference>
<dbReference type="HAMAP" id="MF_00235">
    <property type="entry name" value="Adenylate_kinase_Adk"/>
    <property type="match status" value="1"/>
</dbReference>
<dbReference type="InterPro" id="IPR013810">
    <property type="entry name" value="Ribosomal_uS5_N"/>
</dbReference>
<evidence type="ECO:0000256" key="18">
    <source>
        <dbReference type="ARBA" id="ARBA00023274"/>
    </source>
</evidence>
<dbReference type="SUPFAM" id="SSF46946">
    <property type="entry name" value="S13-like H2TH domain"/>
    <property type="match status" value="1"/>
</dbReference>
<dbReference type="PANTHER" id="PTHR11655:SF14">
    <property type="entry name" value="LARGE RIBOSOMAL SUBUNIT PROTEIN UL6M"/>
    <property type="match status" value="1"/>
</dbReference>
<dbReference type="CDD" id="cd00432">
    <property type="entry name" value="Ribosomal_L18_L5e"/>
    <property type="match status" value="1"/>
</dbReference>
<dbReference type="PRINTS" id="PR00303">
    <property type="entry name" value="SECYTRNLCASE"/>
</dbReference>
<dbReference type="InterPro" id="IPR023201">
    <property type="entry name" value="SecY_dom_sf"/>
</dbReference>
<dbReference type="SUPFAM" id="SSF54211">
    <property type="entry name" value="Ribosomal protein S5 domain 2-like"/>
    <property type="match status" value="1"/>
</dbReference>
<comment type="subcellular location">
    <subcellularLocation>
        <location evidence="1">Membrane</location>
        <topology evidence="1">Multi-pass membrane protein</topology>
    </subcellularLocation>
</comment>
<dbReference type="GO" id="GO:0015935">
    <property type="term" value="C:small ribosomal subunit"/>
    <property type="evidence" value="ECO:0007669"/>
    <property type="project" value="InterPro"/>
</dbReference>
<evidence type="ECO:0000256" key="20">
    <source>
        <dbReference type="ARBA" id="ARBA00035246"/>
    </source>
</evidence>
<dbReference type="PROSITE" id="PS50881">
    <property type="entry name" value="S5_DSRBD"/>
    <property type="match status" value="1"/>
</dbReference>
<evidence type="ECO:0000256" key="25">
    <source>
        <dbReference type="SAM" id="MobiDB-lite"/>
    </source>
</evidence>
<dbReference type="InterPro" id="IPR014721">
    <property type="entry name" value="Ribsml_uS5_D2-typ_fold_subgr"/>
</dbReference>
<proteinExistence type="inferred from homology"/>
<keyword evidence="12 28" id="KW-0418">Kinase</keyword>
<evidence type="ECO:0000256" key="3">
    <source>
        <dbReference type="ARBA" id="ARBA00006471"/>
    </source>
</evidence>
<dbReference type="Gene3D" id="3.30.1370.30">
    <property type="match status" value="1"/>
</dbReference>
<dbReference type="Pfam" id="PF00333">
    <property type="entry name" value="Ribosomal_S5"/>
    <property type="match status" value="1"/>
</dbReference>
<dbReference type="Pfam" id="PF00347">
    <property type="entry name" value="Ribosomal_L6"/>
    <property type="match status" value="1"/>
</dbReference>
<evidence type="ECO:0000256" key="17">
    <source>
        <dbReference type="ARBA" id="ARBA00023136"/>
    </source>
</evidence>
<dbReference type="InterPro" id="IPR010979">
    <property type="entry name" value="Ribosomal_uS13-like_H2TH"/>
</dbReference>
<evidence type="ECO:0000313" key="28">
    <source>
        <dbReference type="EMBL" id="GFY65241.1"/>
    </source>
</evidence>
<feature type="transmembrane region" description="Helical" evidence="26">
    <location>
        <begin position="628"/>
        <end position="645"/>
    </location>
</feature>
<dbReference type="Pfam" id="PF00344">
    <property type="entry name" value="SecY"/>
    <property type="match status" value="1"/>
</dbReference>
<dbReference type="NCBIfam" id="TIGR01071">
    <property type="entry name" value="rplO_bact"/>
    <property type="match status" value="1"/>
</dbReference>
<evidence type="ECO:0000256" key="1">
    <source>
        <dbReference type="ARBA" id="ARBA00004141"/>
    </source>
</evidence>
<keyword evidence="16" id="KW-0811">Translocation</keyword>
<dbReference type="InterPro" id="IPR057268">
    <property type="entry name" value="Ribosomal_L18"/>
</dbReference>
<dbReference type="SUPFAM" id="SSF54768">
    <property type="entry name" value="dsRNA-binding domain-like"/>
    <property type="match status" value="1"/>
</dbReference>
<comment type="similarity">
    <text evidence="2">Belongs to the SecY/SEC61-alpha family.</text>
</comment>
<evidence type="ECO:0000256" key="21">
    <source>
        <dbReference type="ARBA" id="ARBA00035349"/>
    </source>
</evidence>
<dbReference type="Pfam" id="PF03719">
    <property type="entry name" value="Ribosomal_S5_C"/>
    <property type="match status" value="1"/>
</dbReference>
<dbReference type="SUPFAM" id="SSF103491">
    <property type="entry name" value="Preprotein translocase SecY subunit"/>
    <property type="match status" value="1"/>
</dbReference>
<comment type="similarity">
    <text evidence="3">Belongs to the universal ribosomal protein uS8 family.</text>
</comment>
<evidence type="ECO:0000313" key="29">
    <source>
        <dbReference type="Proteomes" id="UP000886998"/>
    </source>
</evidence>
<dbReference type="InterPro" id="IPR005712">
    <property type="entry name" value="Ribosomal_uS5_bac-type"/>
</dbReference>
<dbReference type="Pfam" id="PF00416">
    <property type="entry name" value="Ribosomal_S13"/>
    <property type="match status" value="1"/>
</dbReference>
<evidence type="ECO:0000256" key="12">
    <source>
        <dbReference type="ARBA" id="ARBA00022777"/>
    </source>
</evidence>
<evidence type="ECO:0000256" key="10">
    <source>
        <dbReference type="ARBA" id="ARBA00022692"/>
    </source>
</evidence>
<dbReference type="HAMAP" id="MF_01341">
    <property type="entry name" value="Ribosomal_uL15"/>
    <property type="match status" value="1"/>
</dbReference>
<dbReference type="GO" id="GO:0002181">
    <property type="term" value="P:cytoplasmic translation"/>
    <property type="evidence" value="ECO:0007669"/>
    <property type="project" value="TreeGrafter"/>
</dbReference>
<dbReference type="InterPro" id="IPR000630">
    <property type="entry name" value="Ribosomal_uS8"/>
</dbReference>
<keyword evidence="8" id="KW-0813">Transport</keyword>
<organism evidence="28 29">
    <name type="scientific">Trichonephila inaurata madagascariensis</name>
    <dbReference type="NCBI Taxonomy" id="2747483"/>
    <lineage>
        <taxon>Eukaryota</taxon>
        <taxon>Metazoa</taxon>
        <taxon>Ecdysozoa</taxon>
        <taxon>Arthropoda</taxon>
        <taxon>Chelicerata</taxon>
        <taxon>Arachnida</taxon>
        <taxon>Araneae</taxon>
        <taxon>Araneomorphae</taxon>
        <taxon>Entelegynae</taxon>
        <taxon>Araneoidea</taxon>
        <taxon>Nephilidae</taxon>
        <taxon>Trichonephila</taxon>
        <taxon>Trichonephila inaurata</taxon>
    </lineage>
</organism>
<dbReference type="InterPro" id="IPR018269">
    <property type="entry name" value="Ribosomal_uS13_CS"/>
</dbReference>
<dbReference type="GO" id="GO:0019843">
    <property type="term" value="F:rRNA binding"/>
    <property type="evidence" value="ECO:0007669"/>
    <property type="project" value="InterPro"/>
</dbReference>
<comment type="similarity">
    <text evidence="5">Belongs to the universal ribosomal protein uS13 family.</text>
</comment>
<dbReference type="Gene3D" id="3.30.1490.10">
    <property type="match status" value="1"/>
</dbReference>
<dbReference type="Gene3D" id="3.30.420.100">
    <property type="match status" value="1"/>
</dbReference>
<dbReference type="Gene3D" id="3.30.160.20">
    <property type="match status" value="1"/>
</dbReference>
<dbReference type="GO" id="GO:0016020">
    <property type="term" value="C:membrane"/>
    <property type="evidence" value="ECO:0007669"/>
    <property type="project" value="UniProtKB-SubCell"/>
</dbReference>
<dbReference type="Proteomes" id="UP000886998">
    <property type="component" value="Unassembled WGS sequence"/>
</dbReference>
<comment type="similarity">
    <text evidence="7">Belongs to the universal ribosomal protein uL6 family.</text>
</comment>
<keyword evidence="11" id="KW-0547">Nucleotide-binding</keyword>
<dbReference type="InterPro" id="IPR036789">
    <property type="entry name" value="Ribosomal_uL6-like_a/b-dom_sf"/>
</dbReference>
<evidence type="ECO:0000256" key="22">
    <source>
        <dbReference type="ARBA" id="ARBA00035468"/>
    </source>
</evidence>
<dbReference type="SUPFAM" id="SSF56053">
    <property type="entry name" value="Ribosomal protein L6"/>
    <property type="match status" value="2"/>
</dbReference>
<evidence type="ECO:0000259" key="27">
    <source>
        <dbReference type="PROSITE" id="PS50881"/>
    </source>
</evidence>
<dbReference type="InterPro" id="IPR000702">
    <property type="entry name" value="Ribosomal_uL6-like"/>
</dbReference>
<dbReference type="NCBIfam" id="TIGR01021">
    <property type="entry name" value="rpsE_bact"/>
    <property type="match status" value="1"/>
</dbReference>
<comment type="similarity">
    <text evidence="4">Belongs to the universal ribosomal protein uL18 family.</text>
</comment>
<dbReference type="FunFam" id="3.30.230.10:FF:000002">
    <property type="entry name" value="30S ribosomal protein S5"/>
    <property type="match status" value="1"/>
</dbReference>
<dbReference type="Gene3D" id="4.10.910.10">
    <property type="entry name" value="30s ribosomal protein s13, domain 2"/>
    <property type="match status" value="1"/>
</dbReference>
<dbReference type="NCBIfam" id="TIGR03654">
    <property type="entry name" value="L6_bact"/>
    <property type="match status" value="1"/>
</dbReference>
<keyword evidence="13" id="KW-0653">Protein transport</keyword>
<feature type="region of interest" description="Disordered" evidence="25">
    <location>
        <begin position="977"/>
        <end position="1000"/>
    </location>
</feature>
<dbReference type="HAMAP" id="MF_01307_B">
    <property type="entry name" value="Ribosomal_uS5_B"/>
    <property type="match status" value="1"/>
</dbReference>
<dbReference type="InterPro" id="IPR033690">
    <property type="entry name" value="Adenylat_kinase_CS"/>
</dbReference>
<protein>
    <recommendedName>
        <fullName evidence="20">Large ribosomal subunit protein uL6</fullName>
    </recommendedName>
    <alternativeName>
        <fullName evidence="22">40S ribosomal protein S18</fullName>
    </alternativeName>
    <alternativeName>
        <fullName evidence="21">60S ribosomal protein L9</fullName>
    </alternativeName>
    <alternativeName>
        <fullName evidence="19">Small ribosomal subunit protein uS13</fullName>
    </alternativeName>
</protein>
<keyword evidence="10 26" id="KW-0812">Transmembrane</keyword>
<dbReference type="GO" id="GO:0006139">
    <property type="term" value="P:nucleobase-containing compound metabolic process"/>
    <property type="evidence" value="ECO:0007669"/>
    <property type="project" value="InterPro"/>
</dbReference>
<sequence>MHRTTRVLFSKVNSSILKILKDEGYILDYEKQVVDNLPSFIVKLKYYEKSPVISDIVRVSKPGCRCYSKYKDISKAYNGLGAAPINIPAGISVEYNNGRMLIKSAKAEKELSLISDVVCRIVDNQLLLSVDQDKDDYDEIKPMWGTYRSNINNIINGMVDGFSVNLEINGVGYKAECDGKYLTLYLGYSHNVKYKVPKDVEIKCIKPTHLVVSGMDKQKVYMVASDICRIRKYDPYKGKGIVIKGKFMLRKVLINDVKGVTLTSASTLDAKIKDVCKGKVNAETIKQVSSLMIERLSGLKLEQKLVFDCGAYKYTGLVSQFAEALRKLLVSVRRVTTVTKGGRRFSFSILVVVGDGKGRVGCGIGKHAEVAEARVKAVNAAKKSMIRVYLREGRTLHHDIKAKFCSGEIVLRTARAGTGIIAGGAIRSVFEVLGIKDVVAKSTRSNNPHNVICAVFKAFDSMLSPRQKKKPKLLGRGIGCGKGKTSGRGHKGQKARSGVSINGFEGGQQSIYTRLPKRGFKPIRRNIYSIINVGDIQRLMEAKKIVKDSVIDKERLYRLGFIKSIKDKIKLLNKALICYRLGTYVPIPGINLDVINDIFPKEGSGVFGVFNLFSGGALARMTILALNVMPYIMASIIIQLLSSAIKGMKEVKNDGESGRRKMNSYIRYLTIVICVFQSIPILVGLEGMNREGVLVVIEPGVMFRTIGVFSLLGGTMLLIWLGERISASVGDLLRNIISDGSELGKKIKGTVESGNLIQDEIICGLLHDQLALMDDNCLLDGFPRNLNQAHFLTQVLQEKYNRDVDIVIELQLDDNIAIDRLKNRLACLDCKSIYSVSSFDSTTCAKCKSTRLEKRIDDADMSAINKRISEYHLQMKGLREYYKGKLLTIDANLSVDEVTQEIESIATANVICHACEVDKRKRVSELRDEDIEKISSFIRQNYVIEGELRKEVAMNIKSLVEMGCYRGVRHRKGLPVRGQRTHTNAKTRKGRSRLPIAGKK</sequence>
<dbReference type="PROSITE" id="PS00755">
    <property type="entry name" value="SECY_1"/>
    <property type="match status" value="1"/>
</dbReference>
<keyword evidence="17 26" id="KW-0472">Membrane</keyword>
<dbReference type="PROSITE" id="PS50159">
    <property type="entry name" value="RIBOSOMAL_S13_2"/>
    <property type="match status" value="1"/>
</dbReference>
<dbReference type="PROSITE" id="PS00585">
    <property type="entry name" value="RIBOSOMAL_S5"/>
    <property type="match status" value="1"/>
</dbReference>
<evidence type="ECO:0000256" key="13">
    <source>
        <dbReference type="ARBA" id="ARBA00022927"/>
    </source>
</evidence>
<dbReference type="GO" id="GO:0019205">
    <property type="term" value="F:nucleobase-containing compound kinase activity"/>
    <property type="evidence" value="ECO:0007669"/>
    <property type="project" value="InterPro"/>
</dbReference>
<keyword evidence="9" id="KW-0808">Transferase</keyword>
<dbReference type="EMBL" id="BMAV01015538">
    <property type="protein sequence ID" value="GFY65241.1"/>
    <property type="molecule type" value="Genomic_DNA"/>
</dbReference>
<dbReference type="SUPFAM" id="SSF56047">
    <property type="entry name" value="Ribosomal protein S8"/>
    <property type="match status" value="1"/>
</dbReference>
<evidence type="ECO:0000256" key="24">
    <source>
        <dbReference type="RuleBase" id="RU003823"/>
    </source>
</evidence>